<gene>
    <name evidence="2" type="ORF">HH304_04560</name>
</gene>
<dbReference type="SUPFAM" id="SSF159888">
    <property type="entry name" value="YdhG-like"/>
    <property type="match status" value="1"/>
</dbReference>
<name>A0A848IWK9_9BACT</name>
<dbReference type="EMBL" id="JABBNU010000002">
    <property type="protein sequence ID" value="NMM47661.1"/>
    <property type="molecule type" value="Genomic_DNA"/>
</dbReference>
<dbReference type="AlphaFoldDB" id="A0A848IWK9"/>
<dbReference type="Pfam" id="PF08818">
    <property type="entry name" value="DUF1801"/>
    <property type="match status" value="1"/>
</dbReference>
<dbReference type="InterPro" id="IPR016786">
    <property type="entry name" value="YdeI_bac"/>
</dbReference>
<evidence type="ECO:0000313" key="3">
    <source>
        <dbReference type="Proteomes" id="UP000559010"/>
    </source>
</evidence>
<reference evidence="2 3" key="1">
    <citation type="submission" date="2020-04" db="EMBL/GenBank/DDBJ databases">
        <title>Flammeovirgaceae bacterium KN852 isolated from deep sea.</title>
        <authorList>
            <person name="Zhang D.-C."/>
        </authorList>
    </citation>
    <scope>NUCLEOTIDE SEQUENCE [LARGE SCALE GENOMIC DNA]</scope>
    <source>
        <strain evidence="2 3">KN852</strain>
    </source>
</reference>
<keyword evidence="3" id="KW-1185">Reference proteome</keyword>
<dbReference type="InterPro" id="IPR014922">
    <property type="entry name" value="YdhG-like"/>
</dbReference>
<dbReference type="PIRSF" id="PIRSF021308">
    <property type="entry name" value="UCP021308"/>
    <property type="match status" value="1"/>
</dbReference>
<dbReference type="Pfam" id="PF13376">
    <property type="entry name" value="OmdA"/>
    <property type="match status" value="1"/>
</dbReference>
<dbReference type="Proteomes" id="UP000559010">
    <property type="component" value="Unassembled WGS sequence"/>
</dbReference>
<organism evidence="2 3">
    <name type="scientific">Marinigracilibium pacificum</name>
    <dbReference type="NCBI Taxonomy" id="2729599"/>
    <lineage>
        <taxon>Bacteria</taxon>
        <taxon>Pseudomonadati</taxon>
        <taxon>Bacteroidota</taxon>
        <taxon>Cytophagia</taxon>
        <taxon>Cytophagales</taxon>
        <taxon>Flammeovirgaceae</taxon>
        <taxon>Marinigracilibium</taxon>
    </lineage>
</organism>
<accession>A0A848IWK9</accession>
<evidence type="ECO:0000259" key="1">
    <source>
        <dbReference type="Pfam" id="PF08818"/>
    </source>
</evidence>
<dbReference type="Gene3D" id="3.90.1150.200">
    <property type="match status" value="1"/>
</dbReference>
<evidence type="ECO:0000313" key="2">
    <source>
        <dbReference type="EMBL" id="NMM47661.1"/>
    </source>
</evidence>
<protein>
    <recommendedName>
        <fullName evidence="1">YdhG-like domain-containing protein</fullName>
    </recommendedName>
</protein>
<comment type="caution">
    <text evidence="2">The sequence shown here is derived from an EMBL/GenBank/DDBJ whole genome shotgun (WGS) entry which is preliminary data.</text>
</comment>
<feature type="domain" description="YdhG-like" evidence="1">
    <location>
        <begin position="29"/>
        <end position="126"/>
    </location>
</feature>
<proteinExistence type="predicted"/>
<sequence length="212" mass="24122">MNTSVENYFVEGCGRCSLGGTPDCKVHKWTKELELLRTILLESGLTEECKWGVPCYTYHGTNVILLSAFKEFCSISFMKGSLLADSKNLLDKPGKNSQAFRLLKFTSPDQVTKIESDIKAYIFEAIEVEKAGLKVNFKKEPEPIPEELSQKFEEDPMLKSAFDSLTPGRQRGYILFFSQPKQSKTRISRIEKCEEMIMNGVGLHDKYQGRKK</sequence>